<dbReference type="EMBL" id="LKCW01000010">
    <property type="protein sequence ID" value="KPM45130.1"/>
    <property type="molecule type" value="Genomic_DNA"/>
</dbReference>
<accession>A0A0P7BZH3</accession>
<gene>
    <name evidence="2" type="ORF">AK830_g1370</name>
</gene>
<evidence type="ECO:0000313" key="2">
    <source>
        <dbReference type="EMBL" id="KPM45130.1"/>
    </source>
</evidence>
<organism evidence="2 3">
    <name type="scientific">Neonectria ditissima</name>
    <dbReference type="NCBI Taxonomy" id="78410"/>
    <lineage>
        <taxon>Eukaryota</taxon>
        <taxon>Fungi</taxon>
        <taxon>Dikarya</taxon>
        <taxon>Ascomycota</taxon>
        <taxon>Pezizomycotina</taxon>
        <taxon>Sordariomycetes</taxon>
        <taxon>Hypocreomycetidae</taxon>
        <taxon>Hypocreales</taxon>
        <taxon>Nectriaceae</taxon>
        <taxon>Neonectria</taxon>
    </lineage>
</organism>
<dbReference type="OrthoDB" id="5413554at2759"/>
<feature type="compositionally biased region" description="Basic and acidic residues" evidence="1">
    <location>
        <begin position="52"/>
        <end position="70"/>
    </location>
</feature>
<dbReference type="Proteomes" id="UP000050424">
    <property type="component" value="Unassembled WGS sequence"/>
</dbReference>
<feature type="region of interest" description="Disordered" evidence="1">
    <location>
        <begin position="52"/>
        <end position="77"/>
    </location>
</feature>
<dbReference type="AlphaFoldDB" id="A0A0P7BZH3"/>
<evidence type="ECO:0000256" key="1">
    <source>
        <dbReference type="SAM" id="MobiDB-lite"/>
    </source>
</evidence>
<reference evidence="2 3" key="1">
    <citation type="submission" date="2015-09" db="EMBL/GenBank/DDBJ databases">
        <title>Draft genome of a European isolate of the apple canker pathogen Neonectria ditissima.</title>
        <authorList>
            <person name="Gomez-Cortecero A."/>
            <person name="Harrison R.J."/>
            <person name="Armitage A.D."/>
        </authorList>
    </citation>
    <scope>NUCLEOTIDE SEQUENCE [LARGE SCALE GENOMIC DNA]</scope>
    <source>
        <strain evidence="2 3">R09/05</strain>
    </source>
</reference>
<evidence type="ECO:0000313" key="3">
    <source>
        <dbReference type="Proteomes" id="UP000050424"/>
    </source>
</evidence>
<name>A0A0P7BZH3_9HYPO</name>
<keyword evidence="3" id="KW-1185">Reference proteome</keyword>
<sequence length="77" mass="8889">MGGHHCGGCRKAMTTRCVAKAHMVQCPVHGDWHLPRGRCAACHDADERVEKQRKLDARQARKQKQDLEQKLKHHKRK</sequence>
<proteinExistence type="predicted"/>
<protein>
    <submittedName>
        <fullName evidence="2">Uncharacterized protein</fullName>
    </submittedName>
</protein>
<comment type="caution">
    <text evidence="2">The sequence shown here is derived from an EMBL/GenBank/DDBJ whole genome shotgun (WGS) entry which is preliminary data.</text>
</comment>